<feature type="transmembrane region" description="Helical" evidence="10">
    <location>
        <begin position="12"/>
        <end position="29"/>
    </location>
</feature>
<comment type="subcellular location">
    <subcellularLocation>
        <location evidence="1">Golgi apparatus membrane</location>
        <topology evidence="1">Single-pass type II membrane protein</topology>
    </subcellularLocation>
</comment>
<evidence type="ECO:0000313" key="11">
    <source>
        <dbReference type="Proteomes" id="UP001318040"/>
    </source>
</evidence>
<name>A0AAJ7TKS2_PETMA</name>
<dbReference type="Pfam" id="PF06990">
    <property type="entry name" value="Gal-3-0_sulfotr"/>
    <property type="match status" value="1"/>
</dbReference>
<keyword evidence="5" id="KW-0735">Signal-anchor</keyword>
<reference evidence="12" key="1">
    <citation type="submission" date="2025-08" db="UniProtKB">
        <authorList>
            <consortium name="RefSeq"/>
        </authorList>
    </citation>
    <scope>IDENTIFICATION</scope>
    <source>
        <tissue evidence="12">Sperm</tissue>
    </source>
</reference>
<dbReference type="KEGG" id="pmrn:116947092"/>
<organism evidence="11 12">
    <name type="scientific">Petromyzon marinus</name>
    <name type="common">Sea lamprey</name>
    <dbReference type="NCBI Taxonomy" id="7757"/>
    <lineage>
        <taxon>Eukaryota</taxon>
        <taxon>Metazoa</taxon>
        <taxon>Chordata</taxon>
        <taxon>Craniata</taxon>
        <taxon>Vertebrata</taxon>
        <taxon>Cyclostomata</taxon>
        <taxon>Hyperoartia</taxon>
        <taxon>Petromyzontiformes</taxon>
        <taxon>Petromyzontidae</taxon>
        <taxon>Petromyzon</taxon>
    </lineage>
</organism>
<sequence>MTIAPRTLAQAFAALLVICVVTSVFYLALPSAQLSVPGLPVPWFTDIEAKRSQWRDARNWVFKVPDAAPSPQQAARPMRTDVVFLKTHKTASSTFQNILFRFGEKHNLTFAFPIRTYQFVYPGPFMASYVAPLPPIVAAAGGHFHILCSHMRFNMAEVARVMSPNATYLSIVRRPESAFESVFQYYQSVVPAFIAAKKESKGNDPLRTFLEKPEKFYNSPKKPPAFVKNPMAFDFGLDSNAAVSSDSFRAGLARLNTKFDLVMITERFDESVILAKELLGWEMEDVVSLSLNRRAKTHGNNSVEQYEPHLYEMIRRWNALDVALYEHFSHRFQRQVEAFGVERMRREVDALRREVSARREECVASEMGARKIKQREIRPFVFGAVDILGYNMRSGLDPRTRERCLRMLLPELKYHSRLFQRQYGTTVEKYQKKIIRVRGKHRNALKIND</sequence>
<comment type="similarity">
    <text evidence="2">Belongs to the galactose-3-O-sulfotransferase family.</text>
</comment>
<evidence type="ECO:0000256" key="4">
    <source>
        <dbReference type="ARBA" id="ARBA00022692"/>
    </source>
</evidence>
<evidence type="ECO:0000313" key="12">
    <source>
        <dbReference type="RefSeq" id="XP_032818403.1"/>
    </source>
</evidence>
<dbReference type="Gene3D" id="3.40.50.300">
    <property type="entry name" value="P-loop containing nucleotide triphosphate hydrolases"/>
    <property type="match status" value="1"/>
</dbReference>
<protein>
    <submittedName>
        <fullName evidence="12">Galactose-3-O-sulfotransferase 2-like</fullName>
    </submittedName>
</protein>
<keyword evidence="11" id="KW-1185">Reference proteome</keyword>
<dbReference type="InterPro" id="IPR027417">
    <property type="entry name" value="P-loop_NTPase"/>
</dbReference>
<gene>
    <name evidence="12" type="primary">LOC116947092</name>
</gene>
<dbReference type="PANTHER" id="PTHR14647">
    <property type="entry name" value="GALACTOSE-3-O-SULFOTRANSFERASE"/>
    <property type="match status" value="1"/>
</dbReference>
<dbReference type="GO" id="GO:0000139">
    <property type="term" value="C:Golgi membrane"/>
    <property type="evidence" value="ECO:0007669"/>
    <property type="project" value="UniProtKB-SubCell"/>
</dbReference>
<dbReference type="AlphaFoldDB" id="A0AAJ7TKS2"/>
<evidence type="ECO:0000256" key="6">
    <source>
        <dbReference type="ARBA" id="ARBA00022989"/>
    </source>
</evidence>
<keyword evidence="3" id="KW-0808">Transferase</keyword>
<dbReference type="GO" id="GO:0009247">
    <property type="term" value="P:glycolipid biosynthetic process"/>
    <property type="evidence" value="ECO:0007669"/>
    <property type="project" value="InterPro"/>
</dbReference>
<dbReference type="InterPro" id="IPR009729">
    <property type="entry name" value="Gal-3-0_sulfotransfrase"/>
</dbReference>
<evidence type="ECO:0000256" key="10">
    <source>
        <dbReference type="SAM" id="Phobius"/>
    </source>
</evidence>
<keyword evidence="9" id="KW-0325">Glycoprotein</keyword>
<evidence type="ECO:0000256" key="2">
    <source>
        <dbReference type="ARBA" id="ARBA00008124"/>
    </source>
</evidence>
<accession>A0AAJ7TKS2</accession>
<keyword evidence="6 10" id="KW-1133">Transmembrane helix</keyword>
<evidence type="ECO:0000256" key="8">
    <source>
        <dbReference type="ARBA" id="ARBA00023136"/>
    </source>
</evidence>
<evidence type="ECO:0000256" key="1">
    <source>
        <dbReference type="ARBA" id="ARBA00004323"/>
    </source>
</evidence>
<dbReference type="PANTHER" id="PTHR14647:SF84">
    <property type="entry name" value="GALACTOSE-3-O-SULFOTRANSFERASE 2-LIKE"/>
    <property type="match status" value="1"/>
</dbReference>
<keyword evidence="7" id="KW-0333">Golgi apparatus</keyword>
<dbReference type="Proteomes" id="UP001318040">
    <property type="component" value="Chromosome 2"/>
</dbReference>
<evidence type="ECO:0000256" key="7">
    <source>
        <dbReference type="ARBA" id="ARBA00023034"/>
    </source>
</evidence>
<keyword evidence="8 10" id="KW-0472">Membrane</keyword>
<keyword evidence="4 10" id="KW-0812">Transmembrane</keyword>
<proteinExistence type="inferred from homology"/>
<dbReference type="SUPFAM" id="SSF52540">
    <property type="entry name" value="P-loop containing nucleoside triphosphate hydrolases"/>
    <property type="match status" value="1"/>
</dbReference>
<dbReference type="GO" id="GO:0001733">
    <property type="term" value="F:galactosylceramide sulfotransferase activity"/>
    <property type="evidence" value="ECO:0007669"/>
    <property type="project" value="InterPro"/>
</dbReference>
<dbReference type="RefSeq" id="XP_032818403.1">
    <property type="nucleotide sequence ID" value="XM_032962512.1"/>
</dbReference>
<evidence type="ECO:0000256" key="5">
    <source>
        <dbReference type="ARBA" id="ARBA00022968"/>
    </source>
</evidence>
<evidence type="ECO:0000256" key="3">
    <source>
        <dbReference type="ARBA" id="ARBA00022679"/>
    </source>
</evidence>
<evidence type="ECO:0000256" key="9">
    <source>
        <dbReference type="ARBA" id="ARBA00023180"/>
    </source>
</evidence>